<feature type="domain" description="Reverse transcriptase zinc-binding" evidence="2">
    <location>
        <begin position="634"/>
        <end position="718"/>
    </location>
</feature>
<evidence type="ECO:0000259" key="2">
    <source>
        <dbReference type="Pfam" id="PF13966"/>
    </source>
</evidence>
<protein>
    <submittedName>
        <fullName evidence="3">Uncharacterized protein</fullName>
    </submittedName>
</protein>
<reference evidence="3" key="1">
    <citation type="journal article" date="2007" name="PLoS ONE">
        <title>The first genome sequence of an elite grapevine cultivar (Pinot noir Vitis vinifera L.): coping with a highly heterozygous genome.</title>
        <authorList>
            <person name="Velasco R."/>
            <person name="Zharkikh A."/>
            <person name="Troggio M."/>
            <person name="Cartwright D.A."/>
            <person name="Cestaro A."/>
            <person name="Pruss D."/>
            <person name="Pindo M."/>
            <person name="FitzGerald L.M."/>
            <person name="Vezzulli S."/>
            <person name="Reid J."/>
            <person name="Malacarne G."/>
            <person name="Iliev D."/>
            <person name="Coppola G."/>
            <person name="Wardell B."/>
            <person name="Micheletti D."/>
            <person name="Macalma T."/>
            <person name="Facci M."/>
            <person name="Mitchell J.T."/>
            <person name="Perazzolli M."/>
            <person name="Eldredge G."/>
            <person name="Gatto P."/>
            <person name="Oyzerski R."/>
            <person name="Moretto M."/>
            <person name="Gutin N."/>
            <person name="Stefanini M."/>
            <person name="Chen Y."/>
            <person name="Segala C."/>
            <person name="Davenport C."/>
            <person name="Dematte L."/>
            <person name="Mraz A."/>
            <person name="Battilana J."/>
            <person name="Stormo K."/>
            <person name="Costa F."/>
            <person name="Tao Q."/>
            <person name="Si-Ammour A."/>
            <person name="Harkins T."/>
            <person name="Lackey A."/>
            <person name="Perbost C."/>
            <person name="Taillon B."/>
            <person name="Stella A."/>
            <person name="Solovyev V."/>
            <person name="Fawcett J.A."/>
            <person name="Sterck L."/>
            <person name="Vandepoele K."/>
            <person name="Grando S.M."/>
            <person name="Toppo S."/>
            <person name="Moser C."/>
            <person name="Lanchbury J."/>
            <person name="Bogden R."/>
            <person name="Skolnick M."/>
            <person name="Sgaramella V."/>
            <person name="Bhatnagar S.K."/>
            <person name="Fontana P."/>
            <person name="Gutin A."/>
            <person name="Van de Peer Y."/>
            <person name="Salamini F."/>
            <person name="Viola R."/>
        </authorList>
    </citation>
    <scope>NUCLEOTIDE SEQUENCE</scope>
</reference>
<dbReference type="InterPro" id="IPR036691">
    <property type="entry name" value="Endo/exonu/phosph_ase_sf"/>
</dbReference>
<proteinExistence type="predicted"/>
<dbReference type="EMBL" id="AM446111">
    <property type="protein sequence ID" value="CAN67512.1"/>
    <property type="molecule type" value="Genomic_DNA"/>
</dbReference>
<sequence>MGVSIDLEKGAKEYDGRALPAKDMERVLEKEEGSVLGSWMNGSFVKLYRCLGMPTEGFEGEILLLLRKMEERKNIKGERGFLCLCNEVKIIIVERKREPRSMMGECCRQKTWKEFWKRKKRVFWVSGVFYACVMKLRLLSWNVRGANDYEKRKVIKALIKDQKVDLVCLQEMSKRIVRSLGVGRCLEWGAVYLRGAFGGVLVFWDNRVLQLLEAEVGTSSVSCRFESYEDDFCWNFTRVYGPTLKKEREDLWDELGVVRGLWGGPWCVSGDFNVVRFLVESSRRGRLTYSMRRFSEVIEDLELRDLPLQGGSFTWKGGLNNQSHSRLDRFLISNEWEGGWRPNISGMSFERLEAMEAARLEESFSEQEVLEALKGFCGHKALEPDGFTMTFWQFSWDFVKEEVMGFFREFHDHGRFVKSLNATFLVLIPKKGGAKDLRDFRPISLMGGLYKWLVKVLANKLKLVVESLSTLNKALFCKWSWRFANEREAFWNLVIRGKYGEEQGGWCSKEVRGGYGLGLWKTFRKEWTVVSSRLYFVLGNGQRVKFWKDRWCGDELLCVSFPSLFALAVFKDAWVKDVWCSNEGGGSWSLLFSKLFNDWEMDEVCRFFSGLNGKSVQQTVEDKVIWRETKYEKFSVKSLYKLLVSSFPASFPSSSIWNVYVQPRVSFFGWEATWGKALTLDQLQKRGWPLANRCYLCQRHEESIDHILLHCAKARTLWALLCSLFGVQWVLPATVKATLLGWDGSFVGKKRKGVWRANPLCLFWMVWKVRNKVVFEEEELSIQRLKNLFVYFL</sequence>
<dbReference type="Pfam" id="PF03372">
    <property type="entry name" value="Exo_endo_phos"/>
    <property type="match status" value="1"/>
</dbReference>
<gene>
    <name evidence="3" type="ORF">VITISV_026954</name>
</gene>
<organism evidence="3">
    <name type="scientific">Vitis vinifera</name>
    <name type="common">Grape</name>
    <dbReference type="NCBI Taxonomy" id="29760"/>
    <lineage>
        <taxon>Eukaryota</taxon>
        <taxon>Viridiplantae</taxon>
        <taxon>Streptophyta</taxon>
        <taxon>Embryophyta</taxon>
        <taxon>Tracheophyta</taxon>
        <taxon>Spermatophyta</taxon>
        <taxon>Magnoliopsida</taxon>
        <taxon>eudicotyledons</taxon>
        <taxon>Gunneridae</taxon>
        <taxon>Pentapetalae</taxon>
        <taxon>rosids</taxon>
        <taxon>Vitales</taxon>
        <taxon>Vitaceae</taxon>
        <taxon>Viteae</taxon>
        <taxon>Vitis</taxon>
    </lineage>
</organism>
<accession>A5B4A4</accession>
<dbReference type="Gene3D" id="3.60.10.10">
    <property type="entry name" value="Endonuclease/exonuclease/phosphatase"/>
    <property type="match status" value="1"/>
</dbReference>
<dbReference type="InterPro" id="IPR026960">
    <property type="entry name" value="RVT-Znf"/>
</dbReference>
<dbReference type="GO" id="GO:0003824">
    <property type="term" value="F:catalytic activity"/>
    <property type="evidence" value="ECO:0007669"/>
    <property type="project" value="InterPro"/>
</dbReference>
<dbReference type="PANTHER" id="PTHR36617">
    <property type="entry name" value="PROTEIN, PUTATIVE-RELATED"/>
    <property type="match status" value="1"/>
</dbReference>
<feature type="domain" description="Endonuclease/exonuclease/phosphatase" evidence="1">
    <location>
        <begin position="139"/>
        <end position="337"/>
    </location>
</feature>
<evidence type="ECO:0000259" key="1">
    <source>
        <dbReference type="Pfam" id="PF03372"/>
    </source>
</evidence>
<dbReference type="InterPro" id="IPR005135">
    <property type="entry name" value="Endo/exonuclease/phosphatase"/>
</dbReference>
<dbReference type="Pfam" id="PF13966">
    <property type="entry name" value="zf-RVT"/>
    <property type="match status" value="1"/>
</dbReference>
<evidence type="ECO:0000313" key="3">
    <source>
        <dbReference type="EMBL" id="CAN67512.1"/>
    </source>
</evidence>
<dbReference type="AlphaFoldDB" id="A5B4A4"/>
<name>A5B4A4_VITVI</name>
<dbReference type="PANTHER" id="PTHR36617:SF16">
    <property type="entry name" value="OS04G0516500 PROTEIN"/>
    <property type="match status" value="1"/>
</dbReference>
<dbReference type="SUPFAM" id="SSF56219">
    <property type="entry name" value="DNase I-like"/>
    <property type="match status" value="1"/>
</dbReference>